<dbReference type="Pfam" id="PF03641">
    <property type="entry name" value="Lysine_decarbox"/>
    <property type="match status" value="1"/>
</dbReference>
<dbReference type="InterPro" id="IPR005269">
    <property type="entry name" value="LOG"/>
</dbReference>
<accession>A0A5M3X0J0</accession>
<proteinExistence type="inferred from homology"/>
<organism evidence="4 5">
    <name type="scientific">Acrocarpospora macrocephala</name>
    <dbReference type="NCBI Taxonomy" id="150177"/>
    <lineage>
        <taxon>Bacteria</taxon>
        <taxon>Bacillati</taxon>
        <taxon>Actinomycetota</taxon>
        <taxon>Actinomycetes</taxon>
        <taxon>Streptosporangiales</taxon>
        <taxon>Streptosporangiaceae</taxon>
        <taxon>Acrocarpospora</taxon>
    </lineage>
</organism>
<comment type="catalytic activity">
    <reaction evidence="2">
        <text>N(6)-(dimethylallyl)adenosine 5'-phosphate + H2O = N(6)-dimethylallyladenine + D-ribose 5-phosphate</text>
        <dbReference type="Rhea" id="RHEA:48560"/>
        <dbReference type="ChEBI" id="CHEBI:15377"/>
        <dbReference type="ChEBI" id="CHEBI:17660"/>
        <dbReference type="ChEBI" id="CHEBI:57526"/>
        <dbReference type="ChEBI" id="CHEBI:78346"/>
        <dbReference type="EC" id="3.2.2.n1"/>
    </reaction>
</comment>
<dbReference type="EC" id="3.2.2.n1" evidence="2"/>
<keyword evidence="2" id="KW-0203">Cytokinin biosynthesis</keyword>
<dbReference type="Gene3D" id="3.40.50.450">
    <property type="match status" value="1"/>
</dbReference>
<evidence type="ECO:0000256" key="1">
    <source>
        <dbReference type="ARBA" id="ARBA00006763"/>
    </source>
</evidence>
<dbReference type="Proteomes" id="UP000331127">
    <property type="component" value="Unassembled WGS sequence"/>
</dbReference>
<dbReference type="InterPro" id="IPR031100">
    <property type="entry name" value="LOG_fam"/>
</dbReference>
<dbReference type="NCBIfam" id="TIGR00730">
    <property type="entry name" value="Rossman fold protein, TIGR00730 family"/>
    <property type="match status" value="1"/>
</dbReference>
<dbReference type="GO" id="GO:0005829">
    <property type="term" value="C:cytosol"/>
    <property type="evidence" value="ECO:0007669"/>
    <property type="project" value="TreeGrafter"/>
</dbReference>
<dbReference type="AlphaFoldDB" id="A0A5M3X0J0"/>
<comment type="catalytic activity">
    <reaction evidence="2">
        <text>9-ribosyl-trans-zeatin 5'-phosphate + H2O = trans-zeatin + D-ribose 5-phosphate</text>
        <dbReference type="Rhea" id="RHEA:48564"/>
        <dbReference type="ChEBI" id="CHEBI:15377"/>
        <dbReference type="ChEBI" id="CHEBI:16522"/>
        <dbReference type="ChEBI" id="CHEBI:78346"/>
        <dbReference type="ChEBI" id="CHEBI:87947"/>
        <dbReference type="EC" id="3.2.2.n1"/>
    </reaction>
</comment>
<dbReference type="GO" id="GO:0009691">
    <property type="term" value="P:cytokinin biosynthetic process"/>
    <property type="evidence" value="ECO:0007669"/>
    <property type="project" value="UniProtKB-UniRule"/>
</dbReference>
<evidence type="ECO:0000313" key="5">
    <source>
        <dbReference type="Proteomes" id="UP000331127"/>
    </source>
</evidence>
<evidence type="ECO:0000256" key="3">
    <source>
        <dbReference type="SAM" id="MobiDB-lite"/>
    </source>
</evidence>
<dbReference type="EMBL" id="BLAE01000061">
    <property type="protein sequence ID" value="GES14570.1"/>
    <property type="molecule type" value="Genomic_DNA"/>
</dbReference>
<gene>
    <name evidence="4" type="ORF">Amac_081670</name>
</gene>
<dbReference type="PANTHER" id="PTHR31223:SF70">
    <property type="entry name" value="LOG FAMILY PROTEIN YJL055W"/>
    <property type="match status" value="1"/>
</dbReference>
<name>A0A5M3X0J0_9ACTN</name>
<dbReference type="SUPFAM" id="SSF102405">
    <property type="entry name" value="MCP/YpsA-like"/>
    <property type="match status" value="1"/>
</dbReference>
<reference evidence="4 5" key="1">
    <citation type="submission" date="2019-10" db="EMBL/GenBank/DDBJ databases">
        <title>Whole genome shotgun sequence of Acrocarpospora macrocephala NBRC 16266.</title>
        <authorList>
            <person name="Ichikawa N."/>
            <person name="Kimura A."/>
            <person name="Kitahashi Y."/>
            <person name="Komaki H."/>
            <person name="Oguchi A."/>
        </authorList>
    </citation>
    <scope>NUCLEOTIDE SEQUENCE [LARGE SCALE GENOMIC DNA]</scope>
    <source>
        <strain evidence="4 5">NBRC 16266</strain>
    </source>
</reference>
<comment type="caution">
    <text evidence="4">The sequence shown here is derived from an EMBL/GenBank/DDBJ whole genome shotgun (WGS) entry which is preliminary data.</text>
</comment>
<dbReference type="PANTHER" id="PTHR31223">
    <property type="entry name" value="LOG FAMILY PROTEIN YJL055W"/>
    <property type="match status" value="1"/>
</dbReference>
<comment type="similarity">
    <text evidence="1 2">Belongs to the LOG family.</text>
</comment>
<sequence length="214" mass="23241">MDRNQAGNQGVGRRSDRHRPSGVSEDRNVCVFCSSSQRIAPKFLKLAREVGGELARRGHTLVSGGAIVSCMGEVARAARAGGARTVGVIPQVLVDIEIADTDSDELVITSGMRERKGEMDARSDAFLVLPGGIGTLEELFEIWTARVLGLHAKPLVILDPWGLYDPLRALVEGMYDQGFTRPGVFDAISWATGVPEAFDLLEKRQHHIPLVDPD</sequence>
<evidence type="ECO:0000313" key="4">
    <source>
        <dbReference type="EMBL" id="GES14570.1"/>
    </source>
</evidence>
<evidence type="ECO:0000256" key="2">
    <source>
        <dbReference type="RuleBase" id="RU363015"/>
    </source>
</evidence>
<keyword evidence="5" id="KW-1185">Reference proteome</keyword>
<keyword evidence="2 4" id="KW-0378">Hydrolase</keyword>
<protein>
    <recommendedName>
        <fullName evidence="2">Cytokinin riboside 5'-monophosphate phosphoribohydrolase</fullName>
        <ecNumber evidence="2">3.2.2.n1</ecNumber>
    </recommendedName>
</protein>
<feature type="region of interest" description="Disordered" evidence="3">
    <location>
        <begin position="1"/>
        <end position="23"/>
    </location>
</feature>
<dbReference type="GO" id="GO:0102682">
    <property type="term" value="F:cytokinin riboside 5'-monophosphate phosphoribohydrolase activity"/>
    <property type="evidence" value="ECO:0007669"/>
    <property type="project" value="RHEA"/>
</dbReference>
<dbReference type="RefSeq" id="WP_425544334.1">
    <property type="nucleotide sequence ID" value="NZ_BAAAHL010000042.1"/>
</dbReference>